<evidence type="ECO:0000256" key="5">
    <source>
        <dbReference type="ARBA" id="ARBA00023273"/>
    </source>
</evidence>
<dbReference type="PANTHER" id="PTHR15504">
    <property type="entry name" value="NASOPHARYNGEAL EPITHELIUM SPECIFIC PROTEIN 1"/>
    <property type="match status" value="1"/>
</dbReference>
<dbReference type="InterPro" id="IPR043597">
    <property type="entry name" value="TPH_dom"/>
</dbReference>
<sequence>MPIPELDLSELEGLGLADMAIYKPKGGLGKLSGDRHQLRKDSSEEDRSEVSEQDLILPQTVNTRCHAVLDVQMLEKQQMGKELEQEKHLAKKMEMEHQKAIQMQKQLQQKRKQELIRGKHQLKDQIKNNKERAIQAKLQDLEAQEIRDHLQQLHLEELRDLEHKWQHKMKPMQRISKSTRKC</sequence>
<dbReference type="Pfam" id="PF13868">
    <property type="entry name" value="TPH"/>
    <property type="match status" value="1"/>
</dbReference>
<keyword evidence="4" id="KW-0969">Cilium</keyword>
<feature type="region of interest" description="Disordered" evidence="9">
    <location>
        <begin position="25"/>
        <end position="53"/>
    </location>
</feature>
<accession>A0A151M5G3</accession>
<reference evidence="11 12" key="1">
    <citation type="journal article" date="2012" name="Genome Biol.">
        <title>Sequencing three crocodilian genomes to illuminate the evolution of archosaurs and amniotes.</title>
        <authorList>
            <person name="St John J.A."/>
            <person name="Braun E.L."/>
            <person name="Isberg S.R."/>
            <person name="Miles L.G."/>
            <person name="Chong A.Y."/>
            <person name="Gongora J."/>
            <person name="Dalzell P."/>
            <person name="Moran C."/>
            <person name="Bed'hom B."/>
            <person name="Abzhanov A."/>
            <person name="Burgess S.C."/>
            <person name="Cooksey A.M."/>
            <person name="Castoe T.A."/>
            <person name="Crawford N.G."/>
            <person name="Densmore L.D."/>
            <person name="Drew J.C."/>
            <person name="Edwards S.V."/>
            <person name="Faircloth B.C."/>
            <person name="Fujita M.K."/>
            <person name="Greenwold M.J."/>
            <person name="Hoffmann F.G."/>
            <person name="Howard J.M."/>
            <person name="Iguchi T."/>
            <person name="Janes D.E."/>
            <person name="Khan S.Y."/>
            <person name="Kohno S."/>
            <person name="de Koning A.J."/>
            <person name="Lance S.L."/>
            <person name="McCarthy F.M."/>
            <person name="McCormack J.E."/>
            <person name="Merchant M.E."/>
            <person name="Peterson D.G."/>
            <person name="Pollock D.D."/>
            <person name="Pourmand N."/>
            <person name="Raney B.J."/>
            <person name="Roessler K.A."/>
            <person name="Sanford J.R."/>
            <person name="Sawyer R.H."/>
            <person name="Schmidt C.J."/>
            <person name="Triplett E.W."/>
            <person name="Tuberville T.D."/>
            <person name="Venegas-Anaya M."/>
            <person name="Howard J.T."/>
            <person name="Jarvis E.D."/>
            <person name="Guillette L.J.Jr."/>
            <person name="Glenn T.C."/>
            <person name="Green R.E."/>
            <person name="Ray D.A."/>
        </authorList>
    </citation>
    <scope>NUCLEOTIDE SEQUENCE [LARGE SCALE GENOMIC DNA]</scope>
    <source>
        <strain evidence="11">KSC_2009_1</strain>
    </source>
</reference>
<dbReference type="InterPro" id="IPR033253">
    <property type="entry name" value="CFAP45"/>
</dbReference>
<comment type="similarity">
    <text evidence="6">Belongs to the CFAP45 family.</text>
</comment>
<evidence type="ECO:0000256" key="1">
    <source>
        <dbReference type="ARBA" id="ARBA00004230"/>
    </source>
</evidence>
<evidence type="ECO:0000256" key="9">
    <source>
        <dbReference type="SAM" id="MobiDB-lite"/>
    </source>
</evidence>
<evidence type="ECO:0000256" key="6">
    <source>
        <dbReference type="ARBA" id="ARBA00034116"/>
    </source>
</evidence>
<comment type="caution">
    <text evidence="11">The sequence shown here is derived from an EMBL/GenBank/DDBJ whole genome shotgun (WGS) entry which is preliminary data.</text>
</comment>
<feature type="compositionally biased region" description="Basic and acidic residues" evidence="9">
    <location>
        <begin position="32"/>
        <end position="42"/>
    </location>
</feature>
<evidence type="ECO:0000256" key="4">
    <source>
        <dbReference type="ARBA" id="ARBA00023069"/>
    </source>
</evidence>
<evidence type="ECO:0000256" key="2">
    <source>
        <dbReference type="ARBA" id="ARBA00022846"/>
    </source>
</evidence>
<keyword evidence="3 8" id="KW-0175">Coiled coil</keyword>
<evidence type="ECO:0000313" key="11">
    <source>
        <dbReference type="EMBL" id="KYO19660.1"/>
    </source>
</evidence>
<organism evidence="11 12">
    <name type="scientific">Alligator mississippiensis</name>
    <name type="common">American alligator</name>
    <dbReference type="NCBI Taxonomy" id="8496"/>
    <lineage>
        <taxon>Eukaryota</taxon>
        <taxon>Metazoa</taxon>
        <taxon>Chordata</taxon>
        <taxon>Craniata</taxon>
        <taxon>Vertebrata</taxon>
        <taxon>Euteleostomi</taxon>
        <taxon>Archelosauria</taxon>
        <taxon>Archosauria</taxon>
        <taxon>Crocodylia</taxon>
        <taxon>Alligatoridae</taxon>
        <taxon>Alligatorinae</taxon>
        <taxon>Alligator</taxon>
    </lineage>
</organism>
<keyword evidence="5" id="KW-0966">Cell projection</keyword>
<dbReference type="Proteomes" id="UP000050525">
    <property type="component" value="Unassembled WGS sequence"/>
</dbReference>
<gene>
    <name evidence="11" type="primary">MLLT11</name>
    <name evidence="11" type="ORF">Y1Q_0012323</name>
</gene>
<dbReference type="eggNOG" id="ENOG502S7MB">
    <property type="taxonomic scope" value="Eukaryota"/>
</dbReference>
<evidence type="ECO:0000256" key="3">
    <source>
        <dbReference type="ARBA" id="ARBA00023054"/>
    </source>
</evidence>
<name>A0A151M5G3_ALLMI</name>
<dbReference type="PANTHER" id="PTHR15504:SF0">
    <property type="entry name" value="CILIA- AND FLAGELLA-ASSOCIATED PROTEIN 45"/>
    <property type="match status" value="1"/>
</dbReference>
<protein>
    <recommendedName>
        <fullName evidence="7">Cilia- and flagella-associated protein 45</fullName>
    </recommendedName>
</protein>
<dbReference type="GO" id="GO:0031514">
    <property type="term" value="C:motile cilium"/>
    <property type="evidence" value="ECO:0007669"/>
    <property type="project" value="UniProtKB-SubCell"/>
</dbReference>
<evidence type="ECO:0000259" key="10">
    <source>
        <dbReference type="Pfam" id="PF13868"/>
    </source>
</evidence>
<keyword evidence="2" id="KW-0282">Flagellum</keyword>
<evidence type="ECO:0000256" key="7">
    <source>
        <dbReference type="ARBA" id="ARBA00034142"/>
    </source>
</evidence>
<feature type="domain" description="Trichohyalin-plectin-homology" evidence="10">
    <location>
        <begin position="63"/>
        <end position="177"/>
    </location>
</feature>
<evidence type="ECO:0000313" key="12">
    <source>
        <dbReference type="Proteomes" id="UP000050525"/>
    </source>
</evidence>
<dbReference type="EMBL" id="AKHW03006582">
    <property type="protein sequence ID" value="KYO19660.1"/>
    <property type="molecule type" value="Genomic_DNA"/>
</dbReference>
<evidence type="ECO:0000256" key="8">
    <source>
        <dbReference type="SAM" id="Coils"/>
    </source>
</evidence>
<keyword evidence="12" id="KW-1185">Reference proteome</keyword>
<comment type="subcellular location">
    <subcellularLocation>
        <location evidence="1">Cell projection</location>
        <location evidence="1">Cilium</location>
        <location evidence="1">Flagellum</location>
    </subcellularLocation>
</comment>
<dbReference type="AlphaFoldDB" id="A0A151M5G3"/>
<proteinExistence type="inferred from homology"/>
<feature type="coiled-coil region" evidence="8">
    <location>
        <begin position="76"/>
        <end position="147"/>
    </location>
</feature>